<keyword evidence="3" id="KW-1185">Reference proteome</keyword>
<feature type="transmembrane region" description="Helical" evidence="1">
    <location>
        <begin position="248"/>
        <end position="273"/>
    </location>
</feature>
<accession>A0ABD6D712</accession>
<dbReference type="Proteomes" id="UP001597052">
    <property type="component" value="Unassembled WGS sequence"/>
</dbReference>
<dbReference type="Pfam" id="PF24400">
    <property type="entry name" value="DUF7544"/>
    <property type="match status" value="1"/>
</dbReference>
<keyword evidence="1" id="KW-0812">Transmembrane</keyword>
<evidence type="ECO:0000313" key="2">
    <source>
        <dbReference type="EMBL" id="MFD1641255.1"/>
    </source>
</evidence>
<dbReference type="InterPro" id="IPR055966">
    <property type="entry name" value="DUF7544"/>
</dbReference>
<feature type="transmembrane region" description="Helical" evidence="1">
    <location>
        <begin position="225"/>
        <end position="242"/>
    </location>
</feature>
<dbReference type="EMBL" id="JBHUDM010000001">
    <property type="protein sequence ID" value="MFD1641255.1"/>
    <property type="molecule type" value="Genomic_DNA"/>
</dbReference>
<gene>
    <name evidence="2" type="ORF">ACFSBW_05120</name>
</gene>
<evidence type="ECO:0008006" key="4">
    <source>
        <dbReference type="Google" id="ProtNLM"/>
    </source>
</evidence>
<evidence type="ECO:0000313" key="3">
    <source>
        <dbReference type="Proteomes" id="UP001597052"/>
    </source>
</evidence>
<feature type="transmembrane region" description="Helical" evidence="1">
    <location>
        <begin position="84"/>
        <end position="103"/>
    </location>
</feature>
<dbReference type="AlphaFoldDB" id="A0ABD6D712"/>
<reference evidence="2 3" key="1">
    <citation type="journal article" date="2019" name="Int. J. Syst. Evol. Microbiol.">
        <title>The Global Catalogue of Microorganisms (GCM) 10K type strain sequencing project: providing services to taxonomists for standard genome sequencing and annotation.</title>
        <authorList>
            <consortium name="The Broad Institute Genomics Platform"/>
            <consortium name="The Broad Institute Genome Sequencing Center for Infectious Disease"/>
            <person name="Wu L."/>
            <person name="Ma J."/>
        </authorList>
    </citation>
    <scope>NUCLEOTIDE SEQUENCE [LARGE SCALE GENOMIC DNA]</scope>
    <source>
        <strain evidence="2 3">CGMCC 1.10593</strain>
    </source>
</reference>
<keyword evidence="1" id="KW-1133">Transmembrane helix</keyword>
<dbReference type="RefSeq" id="WP_256394957.1">
    <property type="nucleotide sequence ID" value="NZ_JANHDJ010000001.1"/>
</dbReference>
<feature type="transmembrane region" description="Helical" evidence="1">
    <location>
        <begin position="137"/>
        <end position="158"/>
    </location>
</feature>
<sequence>MSWYAVESVDEAIDTTRSFLFPIEPGRWLRLALIAFFVGVGGSGASILSNTASLPANMPAEPTPQQPAPVPSELSLETLPIDPLLIAAIIGGVVILGLGLTLISETLRLVLYDALRTDTVRIRGPARRRFGQAVRLFGFKLTVSVVFVLPFVVLGAVIALDTVVLGGPALLVGGALLAVCLVLWFIGYLIISRVTNEFVAPIMVKTDSGVLSAWRRFWPVVRNDLAQFGVYVVVHFLLLLAISIGQTILAAIVFGIIGTVGALGGLLVVLGVFGGLNAALASTVGVIALGAIVLLTVVVATVCYLPIKIVVLTYVFSYELSVLGAADEELRLLPVDVDTETTANPT</sequence>
<feature type="transmembrane region" description="Helical" evidence="1">
    <location>
        <begin position="170"/>
        <end position="191"/>
    </location>
</feature>
<feature type="transmembrane region" description="Helical" evidence="1">
    <location>
        <begin position="285"/>
        <end position="307"/>
    </location>
</feature>
<protein>
    <recommendedName>
        <fullName evidence="4">Membrane domain of glycerophosphoryl diester phosphodiesterase</fullName>
    </recommendedName>
</protein>
<organism evidence="2 3">
    <name type="scientific">Halohasta litorea</name>
    <dbReference type="NCBI Taxonomy" id="869891"/>
    <lineage>
        <taxon>Archaea</taxon>
        <taxon>Methanobacteriati</taxon>
        <taxon>Methanobacteriota</taxon>
        <taxon>Stenosarchaea group</taxon>
        <taxon>Halobacteria</taxon>
        <taxon>Halobacteriales</taxon>
        <taxon>Haloferacaceae</taxon>
        <taxon>Halohasta</taxon>
    </lineage>
</organism>
<feature type="transmembrane region" description="Helical" evidence="1">
    <location>
        <begin position="28"/>
        <end position="48"/>
    </location>
</feature>
<keyword evidence="1" id="KW-0472">Membrane</keyword>
<name>A0ABD6D712_9EURY</name>
<evidence type="ECO:0000256" key="1">
    <source>
        <dbReference type="SAM" id="Phobius"/>
    </source>
</evidence>
<comment type="caution">
    <text evidence="2">The sequence shown here is derived from an EMBL/GenBank/DDBJ whole genome shotgun (WGS) entry which is preliminary data.</text>
</comment>
<proteinExistence type="predicted"/>